<organism evidence="1 2">
    <name type="scientific">Aporhodopirellula rubra</name>
    <dbReference type="NCBI Taxonomy" id="980271"/>
    <lineage>
        <taxon>Bacteria</taxon>
        <taxon>Pseudomonadati</taxon>
        <taxon>Planctomycetota</taxon>
        <taxon>Planctomycetia</taxon>
        <taxon>Pirellulales</taxon>
        <taxon>Pirellulaceae</taxon>
        <taxon>Aporhodopirellula</taxon>
    </lineage>
</organism>
<protein>
    <submittedName>
        <fullName evidence="1">Uncharacterized protein</fullName>
    </submittedName>
</protein>
<dbReference type="EMBL" id="JACHXU010000003">
    <property type="protein sequence ID" value="MBB3205452.1"/>
    <property type="molecule type" value="Genomic_DNA"/>
</dbReference>
<dbReference type="Proteomes" id="UP000536179">
    <property type="component" value="Unassembled WGS sequence"/>
</dbReference>
<proteinExistence type="predicted"/>
<keyword evidence="2" id="KW-1185">Reference proteome</keyword>
<reference evidence="1 2" key="1">
    <citation type="submission" date="2020-08" db="EMBL/GenBank/DDBJ databases">
        <title>Genomic Encyclopedia of Type Strains, Phase III (KMG-III): the genomes of soil and plant-associated and newly described type strains.</title>
        <authorList>
            <person name="Whitman W."/>
        </authorList>
    </citation>
    <scope>NUCLEOTIDE SEQUENCE [LARGE SCALE GENOMIC DNA]</scope>
    <source>
        <strain evidence="1 2">CECT 8075</strain>
    </source>
</reference>
<evidence type="ECO:0000313" key="1">
    <source>
        <dbReference type="EMBL" id="MBB3205452.1"/>
    </source>
</evidence>
<sequence length="109" mass="12036">MARITTYFAASSDASLESVCNALQARLSLPDFYFDCHDSWRYASANSNAIAINVTRASDSHTIETWMPDCPKGVNFQIIAEFDSEPDGLDAHLRESLGTKAVRYASLRA</sequence>
<comment type="caution">
    <text evidence="1">The sequence shown here is derived from an EMBL/GenBank/DDBJ whole genome shotgun (WGS) entry which is preliminary data.</text>
</comment>
<name>A0A7W5DWG7_9BACT</name>
<dbReference type="RefSeq" id="WP_184303002.1">
    <property type="nucleotide sequence ID" value="NZ_JACHXU010000003.1"/>
</dbReference>
<gene>
    <name evidence="1" type="ORF">FHS27_001252</name>
</gene>
<accession>A0A7W5DWG7</accession>
<evidence type="ECO:0000313" key="2">
    <source>
        <dbReference type="Proteomes" id="UP000536179"/>
    </source>
</evidence>
<dbReference type="AlphaFoldDB" id="A0A7W5DWG7"/>